<dbReference type="PATRIC" id="fig|33935.3.peg.1284"/>
<keyword evidence="2" id="KW-1185">Reference proteome</keyword>
<name>A0A0M9DME6_9BACI</name>
<dbReference type="STRING" id="33935.ADM90_09030"/>
<organism evidence="1 2">
    <name type="scientific">Lysinibacillus macroides</name>
    <dbReference type="NCBI Taxonomy" id="33935"/>
    <lineage>
        <taxon>Bacteria</taxon>
        <taxon>Bacillati</taxon>
        <taxon>Bacillota</taxon>
        <taxon>Bacilli</taxon>
        <taxon>Bacillales</taxon>
        <taxon>Bacillaceae</taxon>
        <taxon>Lysinibacillus</taxon>
    </lineage>
</organism>
<sequence length="60" mass="7465">MCKVDEDKDAQIKFMMKKYGVKEYDTANAKNYEKIFRKMDWYERTIKLFLNFEKIKIEKE</sequence>
<accession>A0A0M9DME6</accession>
<dbReference type="AlphaFoldDB" id="A0A0M9DME6"/>
<gene>
    <name evidence="1" type="ORF">ADM90_09030</name>
</gene>
<comment type="caution">
    <text evidence="1">The sequence shown here is derived from an EMBL/GenBank/DDBJ whole genome shotgun (WGS) entry which is preliminary data.</text>
</comment>
<proteinExistence type="predicted"/>
<evidence type="ECO:0000313" key="1">
    <source>
        <dbReference type="EMBL" id="KOY83396.1"/>
    </source>
</evidence>
<evidence type="ECO:0000313" key="2">
    <source>
        <dbReference type="Proteomes" id="UP000037977"/>
    </source>
</evidence>
<dbReference type="RefSeq" id="WP_053994639.1">
    <property type="nucleotide sequence ID" value="NZ_CP065643.1"/>
</dbReference>
<reference evidence="1 2" key="1">
    <citation type="submission" date="2015-07" db="EMBL/GenBank/DDBJ databases">
        <title>Genome sequencing project for genomic taxonomy and phylogenomics of Bacillus-like bacteria.</title>
        <authorList>
            <person name="Liu B."/>
            <person name="Wang J."/>
            <person name="Zhu Y."/>
            <person name="Liu G."/>
            <person name="Chen Q."/>
            <person name="Chen Z."/>
            <person name="Che J."/>
            <person name="Ge C."/>
            <person name="Shi H."/>
            <person name="Pan Z."/>
            <person name="Liu X."/>
        </authorList>
    </citation>
    <scope>NUCLEOTIDE SEQUENCE [LARGE SCALE GENOMIC DNA]</scope>
    <source>
        <strain evidence="1 2">DSM 54</strain>
    </source>
</reference>
<dbReference type="EMBL" id="LGCI01000005">
    <property type="protein sequence ID" value="KOY83396.1"/>
    <property type="molecule type" value="Genomic_DNA"/>
</dbReference>
<protein>
    <submittedName>
        <fullName evidence="1">Uncharacterized protein</fullName>
    </submittedName>
</protein>
<dbReference type="Proteomes" id="UP000037977">
    <property type="component" value="Unassembled WGS sequence"/>
</dbReference>